<accession>A0A4R6IEH9</accession>
<protein>
    <submittedName>
        <fullName evidence="1">Uncharacterized protein</fullName>
    </submittedName>
</protein>
<organism evidence="1 2">
    <name type="scientific">Mycoplasma testudineum</name>
    <dbReference type="NCBI Taxonomy" id="244584"/>
    <lineage>
        <taxon>Bacteria</taxon>
        <taxon>Bacillati</taxon>
        <taxon>Mycoplasmatota</taxon>
        <taxon>Mollicutes</taxon>
        <taxon>Mycoplasmataceae</taxon>
        <taxon>Mycoplasma</taxon>
    </lineage>
</organism>
<keyword evidence="2" id="KW-1185">Reference proteome</keyword>
<evidence type="ECO:0000313" key="2">
    <source>
        <dbReference type="Proteomes" id="UP000295518"/>
    </source>
</evidence>
<reference evidence="1 2" key="1">
    <citation type="submission" date="2019-03" db="EMBL/GenBank/DDBJ databases">
        <title>Genomic Encyclopedia of Archaeal and Bacterial Type Strains, Phase II (KMG-II): from individual species to whole genera.</title>
        <authorList>
            <person name="Goeker M."/>
        </authorList>
    </citation>
    <scope>NUCLEOTIDE SEQUENCE [LARGE SCALE GENOMIC DNA]</scope>
    <source>
        <strain evidence="1 2">ATCC 700618</strain>
    </source>
</reference>
<dbReference type="EMBL" id="SNWN01000010">
    <property type="protein sequence ID" value="TDO20442.1"/>
    <property type="molecule type" value="Genomic_DNA"/>
</dbReference>
<gene>
    <name evidence="1" type="ORF">EI74_0269</name>
</gene>
<dbReference type="RefSeq" id="WP_094254443.1">
    <property type="nucleotide sequence ID" value="NZ_NNCE01000002.1"/>
</dbReference>
<name>A0A4R6IEH9_9MOLU</name>
<sequence>MKIIKAKQISKSFRIQHLLTKNDELNLYVVSNTGSAYGVSFRNPEVVDVEKVEFWIPYDELI</sequence>
<evidence type="ECO:0000313" key="1">
    <source>
        <dbReference type="EMBL" id="TDO20442.1"/>
    </source>
</evidence>
<dbReference type="Proteomes" id="UP000295518">
    <property type="component" value="Unassembled WGS sequence"/>
</dbReference>
<comment type="caution">
    <text evidence="1">The sequence shown here is derived from an EMBL/GenBank/DDBJ whole genome shotgun (WGS) entry which is preliminary data.</text>
</comment>
<dbReference type="AlphaFoldDB" id="A0A4R6IEH9"/>
<proteinExistence type="predicted"/>